<dbReference type="Gene3D" id="3.30.930.10">
    <property type="entry name" value="Bira Bifunctional Protein, Domain 2"/>
    <property type="match status" value="1"/>
</dbReference>
<dbReference type="HAMAP" id="MF_00283">
    <property type="entry name" value="Phe_tRNA_synth_beta1"/>
    <property type="match status" value="1"/>
</dbReference>
<evidence type="ECO:0000256" key="2">
    <source>
        <dbReference type="ARBA" id="ARBA00008653"/>
    </source>
</evidence>
<evidence type="ECO:0000259" key="18">
    <source>
        <dbReference type="PROSITE" id="PS51447"/>
    </source>
</evidence>
<dbReference type="InterPro" id="IPR012340">
    <property type="entry name" value="NA-bd_OB-fold"/>
</dbReference>
<keyword evidence="4 15" id="KW-0963">Cytoplasm</keyword>
<dbReference type="EMBL" id="CP012357">
    <property type="protein sequence ID" value="AKX33899.1"/>
    <property type="molecule type" value="Genomic_DNA"/>
</dbReference>
<keyword evidence="21" id="KW-1185">Reference proteome</keyword>
<dbReference type="Pfam" id="PF03483">
    <property type="entry name" value="B3_4"/>
    <property type="match status" value="1"/>
</dbReference>
<feature type="domain" description="B5" evidence="19">
    <location>
        <begin position="409"/>
        <end position="484"/>
    </location>
</feature>
<gene>
    <name evidence="15 20" type="primary">pheT</name>
    <name evidence="20" type="ORF">SLITO_v1c02430</name>
</gene>
<dbReference type="SMART" id="SM00896">
    <property type="entry name" value="FDX-ACB"/>
    <property type="match status" value="1"/>
</dbReference>
<protein>
    <recommendedName>
        <fullName evidence="15">Phenylalanine--tRNA ligase beta subunit</fullName>
        <ecNumber evidence="15">6.1.1.20</ecNumber>
    </recommendedName>
    <alternativeName>
        <fullName evidence="15">Phenylalanyl-tRNA synthetase beta subunit</fullName>
        <shortName evidence="15">PheRS</shortName>
    </alternativeName>
</protein>
<keyword evidence="13 15" id="KW-0030">Aminoacyl-tRNA synthetase</keyword>
<evidence type="ECO:0000313" key="20">
    <source>
        <dbReference type="EMBL" id="AKX33899.1"/>
    </source>
</evidence>
<dbReference type="InterPro" id="IPR009061">
    <property type="entry name" value="DNA-bd_dom_put_sf"/>
</dbReference>
<reference evidence="20 21" key="1">
    <citation type="journal article" date="2015" name="Genome Announc.">
        <title>Complete Genome Sequence of Spiroplasma litorale TN-1T (DSM 21781), a Bacterium Isolated from a Green-Eyed Horsefly (Tabanus nigrovittatus).</title>
        <authorList>
            <person name="Lo W.S."/>
            <person name="Lai Y.C."/>
            <person name="Lien Y.W."/>
            <person name="Wang T.H."/>
            <person name="Kuo C.H."/>
        </authorList>
    </citation>
    <scope>NUCLEOTIDE SEQUENCE [LARGE SCALE GENOMIC DNA]</scope>
    <source>
        <strain evidence="20 21">TN-1</strain>
    </source>
</reference>
<dbReference type="InterPro" id="IPR005146">
    <property type="entry name" value="B3/B4_tRNA-bd"/>
</dbReference>
<dbReference type="PROSITE" id="PS51483">
    <property type="entry name" value="B5"/>
    <property type="match status" value="1"/>
</dbReference>
<dbReference type="OrthoDB" id="9805455at2"/>
<keyword evidence="11 16" id="KW-0694">RNA-binding</keyword>
<dbReference type="PATRIC" id="fig|216942.3.peg.244"/>
<dbReference type="InterPro" id="IPR005121">
    <property type="entry name" value="Fdx_antiC-bd"/>
</dbReference>
<evidence type="ECO:0000256" key="11">
    <source>
        <dbReference type="ARBA" id="ARBA00022884"/>
    </source>
</evidence>
<dbReference type="RefSeq" id="WP_075057997.1">
    <property type="nucleotide sequence ID" value="NZ_CP012357.1"/>
</dbReference>
<dbReference type="InterPro" id="IPR005147">
    <property type="entry name" value="tRNA_synthase_B5-dom"/>
</dbReference>
<dbReference type="GO" id="GO:0005524">
    <property type="term" value="F:ATP binding"/>
    <property type="evidence" value="ECO:0007669"/>
    <property type="project" value="UniProtKB-UniRule"/>
</dbReference>
<dbReference type="SUPFAM" id="SSF54991">
    <property type="entry name" value="Anticodon-binding domain of PheRS"/>
    <property type="match status" value="1"/>
</dbReference>
<dbReference type="SUPFAM" id="SSF50249">
    <property type="entry name" value="Nucleic acid-binding proteins"/>
    <property type="match status" value="1"/>
</dbReference>
<evidence type="ECO:0000256" key="9">
    <source>
        <dbReference type="ARBA" id="ARBA00022840"/>
    </source>
</evidence>
<dbReference type="KEGG" id="sll:SLITO_v1c02430"/>
<dbReference type="GO" id="GO:0004826">
    <property type="term" value="F:phenylalanine-tRNA ligase activity"/>
    <property type="evidence" value="ECO:0007669"/>
    <property type="project" value="UniProtKB-UniRule"/>
</dbReference>
<dbReference type="CDD" id="cd02796">
    <property type="entry name" value="tRNA_bind_bactPheRS"/>
    <property type="match status" value="1"/>
</dbReference>
<keyword evidence="10 15" id="KW-0460">Magnesium</keyword>
<keyword evidence="5 16" id="KW-0820">tRNA-binding</keyword>
<proteinExistence type="inferred from homology"/>
<feature type="binding site" evidence="15">
    <location>
        <position position="468"/>
    </location>
    <ligand>
        <name>Mg(2+)</name>
        <dbReference type="ChEBI" id="CHEBI:18420"/>
        <note>shared with alpha subunit</note>
    </ligand>
</feature>
<accession>A0A0K1W0Q4</accession>
<dbReference type="STRING" id="216942.SLITO_v1c02430"/>
<evidence type="ECO:0000256" key="14">
    <source>
        <dbReference type="ARBA" id="ARBA00049255"/>
    </source>
</evidence>
<evidence type="ECO:0000259" key="17">
    <source>
        <dbReference type="PROSITE" id="PS50886"/>
    </source>
</evidence>
<dbReference type="PROSITE" id="PS51447">
    <property type="entry name" value="FDX_ACB"/>
    <property type="match status" value="1"/>
</dbReference>
<dbReference type="InterPro" id="IPR045060">
    <property type="entry name" value="Phe-tRNA-ligase_IIc_bsu"/>
</dbReference>
<comment type="subcellular location">
    <subcellularLocation>
        <location evidence="1 15">Cytoplasm</location>
    </subcellularLocation>
</comment>
<feature type="binding site" evidence="15">
    <location>
        <position position="472"/>
    </location>
    <ligand>
        <name>Mg(2+)</name>
        <dbReference type="ChEBI" id="CHEBI:18420"/>
        <note>shared with alpha subunit</note>
    </ligand>
</feature>
<keyword evidence="9 15" id="KW-0067">ATP-binding</keyword>
<sequence length="801" mass="91447">MYITRNWLSKFIDLTGVKDVEITNALNSLGFEVESYKNYSKLNDKLKIVHVGSVTPIENTKLNFCFIDSGEDLVTPVVCGAKNIAEGDYVIWAEPGKTISTGQKLAKKEIMGKISEGMICSLTEIGLNESSQIDEELEGIYKIYTKEETYKLIGFENALEKIGFLDSVWEVDLTLNRSDALAAFQLLKEIANYFDKEIVDYSKNFEFKIDEKVNDVTLKVDNNTDKIIDSLSYLVIDLKEVVSFNGKYSNQLFSNDDIWLKFNSVKKSNNFFENIQNMVSIETGLPPILIDADKAKNITIKKTVLDDKECLQILSENNEVGIVGIKINEDFLVTNNTKKVLAIFGSFNNVFMRNQQKKFNANNTSIQRFTKPLSKNLIGPASKRLLYLLYNYNIFSKTSGIVSVVTPELNSKKIKVSLNYINTLLGTNLTFVEIINLFKTLDFEVTHEEDMLIFKIDSNRTDIENQSDICEEIARLYGYDNIKSVPPKIIANPIKKELNLNIKNKVDSYLYGKGFNNIKTYSLISEKNLKNWNLFNILNPIKVMSPLSKFKEFYRTNLSNSIIEIASLNATKGSKELSLYEFADIYNSDGLRMKHLGILISGNIIKDKANNLEIKSTFFYIKGIFESIISIYNISTKELSYVELKKPNNEIHPFISFKVLYKNDILGVIFKLNPRYEQSLKLSTTYVCELDISALEKNKNSNIIIKPISKYQSSTRDITFILKKDSFYSDIISKVTKEIKNLVDCSLIDLYVDDELNKNNCISVTISLKFNSDEKQLTDAEINDSFEKILLNFNKINIEVK</sequence>
<comment type="catalytic activity">
    <reaction evidence="14 15">
        <text>tRNA(Phe) + L-phenylalanine + ATP = L-phenylalanyl-tRNA(Phe) + AMP + diphosphate + H(+)</text>
        <dbReference type="Rhea" id="RHEA:19413"/>
        <dbReference type="Rhea" id="RHEA-COMP:9668"/>
        <dbReference type="Rhea" id="RHEA-COMP:9699"/>
        <dbReference type="ChEBI" id="CHEBI:15378"/>
        <dbReference type="ChEBI" id="CHEBI:30616"/>
        <dbReference type="ChEBI" id="CHEBI:33019"/>
        <dbReference type="ChEBI" id="CHEBI:58095"/>
        <dbReference type="ChEBI" id="CHEBI:78442"/>
        <dbReference type="ChEBI" id="CHEBI:78531"/>
        <dbReference type="ChEBI" id="CHEBI:456215"/>
        <dbReference type="EC" id="6.1.1.20"/>
    </reaction>
</comment>
<evidence type="ECO:0000256" key="10">
    <source>
        <dbReference type="ARBA" id="ARBA00022842"/>
    </source>
</evidence>
<organism evidence="20 21">
    <name type="scientific">Spiroplasma litorale</name>
    <dbReference type="NCBI Taxonomy" id="216942"/>
    <lineage>
        <taxon>Bacteria</taxon>
        <taxon>Bacillati</taxon>
        <taxon>Mycoplasmatota</taxon>
        <taxon>Mollicutes</taxon>
        <taxon>Entomoplasmatales</taxon>
        <taxon>Spiroplasmataceae</taxon>
        <taxon>Spiroplasma</taxon>
    </lineage>
</organism>
<dbReference type="PANTHER" id="PTHR10947">
    <property type="entry name" value="PHENYLALANYL-TRNA SYNTHETASE BETA CHAIN AND LEUCINE-RICH REPEAT-CONTAINING PROTEIN 47"/>
    <property type="match status" value="1"/>
</dbReference>
<dbReference type="Proteomes" id="UP000067476">
    <property type="component" value="Chromosome"/>
</dbReference>
<evidence type="ECO:0000256" key="8">
    <source>
        <dbReference type="ARBA" id="ARBA00022741"/>
    </source>
</evidence>
<feature type="binding site" evidence="15">
    <location>
        <position position="462"/>
    </location>
    <ligand>
        <name>Mg(2+)</name>
        <dbReference type="ChEBI" id="CHEBI:18420"/>
        <note>shared with alpha subunit</note>
    </ligand>
</feature>
<dbReference type="Gene3D" id="3.30.56.10">
    <property type="match status" value="2"/>
</dbReference>
<name>A0A0K1W0Q4_9MOLU</name>
<evidence type="ECO:0000256" key="13">
    <source>
        <dbReference type="ARBA" id="ARBA00023146"/>
    </source>
</evidence>
<dbReference type="PANTHER" id="PTHR10947:SF0">
    <property type="entry name" value="PHENYLALANINE--TRNA LIGASE BETA SUBUNIT"/>
    <property type="match status" value="1"/>
</dbReference>
<dbReference type="InterPro" id="IPR002547">
    <property type="entry name" value="tRNA-bd_dom"/>
</dbReference>
<comment type="similarity">
    <text evidence="2 15">Belongs to the phenylalanyl-tRNA synthetase beta subunit family. Type 1 subfamily.</text>
</comment>
<dbReference type="GO" id="GO:0006432">
    <property type="term" value="P:phenylalanyl-tRNA aminoacylation"/>
    <property type="evidence" value="ECO:0007669"/>
    <property type="project" value="UniProtKB-UniRule"/>
</dbReference>
<evidence type="ECO:0000256" key="12">
    <source>
        <dbReference type="ARBA" id="ARBA00022917"/>
    </source>
</evidence>
<keyword evidence="7 15" id="KW-0479">Metal-binding</keyword>
<comment type="subunit">
    <text evidence="3 15">Tetramer of two alpha and two beta subunits.</text>
</comment>
<dbReference type="Gene3D" id="2.40.50.140">
    <property type="entry name" value="Nucleic acid-binding proteins"/>
    <property type="match status" value="1"/>
</dbReference>
<dbReference type="InterPro" id="IPR004532">
    <property type="entry name" value="Phe-tRNA-ligase_IIc_bsu_bact"/>
</dbReference>
<dbReference type="NCBIfam" id="TIGR00472">
    <property type="entry name" value="pheT_bact"/>
    <property type="match status" value="1"/>
</dbReference>
<dbReference type="EC" id="6.1.1.20" evidence="15"/>
<evidence type="ECO:0000256" key="4">
    <source>
        <dbReference type="ARBA" id="ARBA00022490"/>
    </source>
</evidence>
<keyword evidence="12 15" id="KW-0648">Protein biosynthesis</keyword>
<evidence type="ECO:0000256" key="1">
    <source>
        <dbReference type="ARBA" id="ARBA00004496"/>
    </source>
</evidence>
<evidence type="ECO:0000256" key="7">
    <source>
        <dbReference type="ARBA" id="ARBA00022723"/>
    </source>
</evidence>
<dbReference type="Pfam" id="PF17759">
    <property type="entry name" value="tRNA_synthFbeta"/>
    <property type="match status" value="1"/>
</dbReference>
<feature type="domain" description="TRNA-binding" evidence="17">
    <location>
        <begin position="40"/>
        <end position="158"/>
    </location>
</feature>
<dbReference type="AlphaFoldDB" id="A0A0K1W0Q4"/>
<dbReference type="InterPro" id="IPR033714">
    <property type="entry name" value="tRNA_bind_bactPheRS"/>
</dbReference>
<dbReference type="SUPFAM" id="SSF56037">
    <property type="entry name" value="PheT/TilS domain"/>
    <property type="match status" value="1"/>
</dbReference>
<dbReference type="InterPro" id="IPR041616">
    <property type="entry name" value="PheRS_beta_core"/>
</dbReference>
<evidence type="ECO:0000259" key="19">
    <source>
        <dbReference type="PROSITE" id="PS51483"/>
    </source>
</evidence>
<evidence type="ECO:0000256" key="15">
    <source>
        <dbReference type="HAMAP-Rule" id="MF_00283"/>
    </source>
</evidence>
<dbReference type="Pfam" id="PF01588">
    <property type="entry name" value="tRNA_bind"/>
    <property type="match status" value="1"/>
</dbReference>
<comment type="cofactor">
    <cofactor evidence="15">
        <name>Mg(2+)</name>
        <dbReference type="ChEBI" id="CHEBI:18420"/>
    </cofactor>
    <text evidence="15">Binds 2 magnesium ions per tetramer.</text>
</comment>
<keyword evidence="6 15" id="KW-0436">Ligase</keyword>
<dbReference type="SMART" id="SM00874">
    <property type="entry name" value="B5"/>
    <property type="match status" value="1"/>
</dbReference>
<evidence type="ECO:0000313" key="21">
    <source>
        <dbReference type="Proteomes" id="UP000067476"/>
    </source>
</evidence>
<evidence type="ECO:0000256" key="5">
    <source>
        <dbReference type="ARBA" id="ARBA00022555"/>
    </source>
</evidence>
<feature type="binding site" evidence="15">
    <location>
        <position position="471"/>
    </location>
    <ligand>
        <name>Mg(2+)</name>
        <dbReference type="ChEBI" id="CHEBI:18420"/>
        <note>shared with alpha subunit</note>
    </ligand>
</feature>
<evidence type="ECO:0000256" key="16">
    <source>
        <dbReference type="PROSITE-ProRule" id="PRU00209"/>
    </source>
</evidence>
<dbReference type="PROSITE" id="PS50886">
    <property type="entry name" value="TRBD"/>
    <property type="match status" value="1"/>
</dbReference>
<dbReference type="Gene3D" id="3.30.70.380">
    <property type="entry name" value="Ferrodoxin-fold anticodon-binding domain"/>
    <property type="match status" value="1"/>
</dbReference>
<dbReference type="GO" id="GO:0000287">
    <property type="term" value="F:magnesium ion binding"/>
    <property type="evidence" value="ECO:0007669"/>
    <property type="project" value="UniProtKB-UniRule"/>
</dbReference>
<dbReference type="Gene3D" id="3.50.40.10">
    <property type="entry name" value="Phenylalanyl-trna Synthetase, Chain B, domain 3"/>
    <property type="match status" value="1"/>
</dbReference>
<feature type="domain" description="FDX-ACB" evidence="18">
    <location>
        <begin position="709"/>
        <end position="801"/>
    </location>
</feature>
<dbReference type="InterPro" id="IPR020825">
    <property type="entry name" value="Phe-tRNA_synthase-like_B3/B4"/>
</dbReference>
<dbReference type="Pfam" id="PF03147">
    <property type="entry name" value="FDX-ACB"/>
    <property type="match status" value="1"/>
</dbReference>
<dbReference type="SUPFAM" id="SSF55681">
    <property type="entry name" value="Class II aaRS and biotin synthetases"/>
    <property type="match status" value="1"/>
</dbReference>
<evidence type="ECO:0000256" key="6">
    <source>
        <dbReference type="ARBA" id="ARBA00022598"/>
    </source>
</evidence>
<keyword evidence="8 15" id="KW-0547">Nucleotide-binding</keyword>
<evidence type="ECO:0000256" key="3">
    <source>
        <dbReference type="ARBA" id="ARBA00011209"/>
    </source>
</evidence>
<dbReference type="GO" id="GO:0000049">
    <property type="term" value="F:tRNA binding"/>
    <property type="evidence" value="ECO:0007669"/>
    <property type="project" value="UniProtKB-UniRule"/>
</dbReference>
<dbReference type="GO" id="GO:0009328">
    <property type="term" value="C:phenylalanine-tRNA ligase complex"/>
    <property type="evidence" value="ECO:0007669"/>
    <property type="project" value="TreeGrafter"/>
</dbReference>
<dbReference type="SUPFAM" id="SSF46955">
    <property type="entry name" value="Putative DNA-binding domain"/>
    <property type="match status" value="1"/>
</dbReference>
<dbReference type="Pfam" id="PF03484">
    <property type="entry name" value="B5"/>
    <property type="match status" value="1"/>
</dbReference>
<dbReference type="InterPro" id="IPR045864">
    <property type="entry name" value="aa-tRNA-synth_II/BPL/LPL"/>
</dbReference>
<dbReference type="InterPro" id="IPR036690">
    <property type="entry name" value="Fdx_antiC-bd_sf"/>
</dbReference>
<dbReference type="SMART" id="SM00873">
    <property type="entry name" value="B3_4"/>
    <property type="match status" value="1"/>
</dbReference>